<accession>A0ABQ2HC41</accession>
<gene>
    <name evidence="2" type="ORF">GCM10011609_06430</name>
</gene>
<proteinExistence type="predicted"/>
<evidence type="ECO:0000313" key="2">
    <source>
        <dbReference type="EMBL" id="GGM73347.1"/>
    </source>
</evidence>
<keyword evidence="3" id="KW-1185">Reference proteome</keyword>
<protein>
    <submittedName>
        <fullName evidence="2">Uncharacterized protein</fullName>
    </submittedName>
</protein>
<dbReference type="EMBL" id="BMNC01000001">
    <property type="protein sequence ID" value="GGM73347.1"/>
    <property type="molecule type" value="Genomic_DNA"/>
</dbReference>
<feature type="compositionally biased region" description="Polar residues" evidence="1">
    <location>
        <begin position="48"/>
        <end position="57"/>
    </location>
</feature>
<evidence type="ECO:0000256" key="1">
    <source>
        <dbReference type="SAM" id="MobiDB-lite"/>
    </source>
</evidence>
<organism evidence="2 3">
    <name type="scientific">Lentzea pudingi</name>
    <dbReference type="NCBI Taxonomy" id="1789439"/>
    <lineage>
        <taxon>Bacteria</taxon>
        <taxon>Bacillati</taxon>
        <taxon>Actinomycetota</taxon>
        <taxon>Actinomycetes</taxon>
        <taxon>Pseudonocardiales</taxon>
        <taxon>Pseudonocardiaceae</taxon>
        <taxon>Lentzea</taxon>
    </lineage>
</organism>
<evidence type="ECO:0000313" key="3">
    <source>
        <dbReference type="Proteomes" id="UP000597656"/>
    </source>
</evidence>
<feature type="region of interest" description="Disordered" evidence="1">
    <location>
        <begin position="1"/>
        <end position="69"/>
    </location>
</feature>
<sequence length="69" mass="7269">MAVTAPATTWAGEPCHQPRTSTTSNPTASQVSDVDRRSAPAILEYNRICTSDSSDPTRANGHTGRLLAA</sequence>
<name>A0ABQ2HC41_9PSEU</name>
<feature type="compositionally biased region" description="Polar residues" evidence="1">
    <location>
        <begin position="18"/>
        <end position="32"/>
    </location>
</feature>
<reference evidence="3" key="1">
    <citation type="journal article" date="2019" name="Int. J. Syst. Evol. Microbiol.">
        <title>The Global Catalogue of Microorganisms (GCM) 10K type strain sequencing project: providing services to taxonomists for standard genome sequencing and annotation.</title>
        <authorList>
            <consortium name="The Broad Institute Genomics Platform"/>
            <consortium name="The Broad Institute Genome Sequencing Center for Infectious Disease"/>
            <person name="Wu L."/>
            <person name="Ma J."/>
        </authorList>
    </citation>
    <scope>NUCLEOTIDE SEQUENCE [LARGE SCALE GENOMIC DNA]</scope>
    <source>
        <strain evidence="3">CGMCC 4.7319</strain>
    </source>
</reference>
<comment type="caution">
    <text evidence="2">The sequence shown here is derived from an EMBL/GenBank/DDBJ whole genome shotgun (WGS) entry which is preliminary data.</text>
</comment>
<dbReference type="Proteomes" id="UP000597656">
    <property type="component" value="Unassembled WGS sequence"/>
</dbReference>